<keyword evidence="3" id="KW-0132">Cell division</keyword>
<dbReference type="AlphaFoldDB" id="A0A1Y2EL11"/>
<evidence type="ECO:0000256" key="4">
    <source>
        <dbReference type="ARBA" id="ARBA00022801"/>
    </source>
</evidence>
<dbReference type="InterPro" id="IPR001763">
    <property type="entry name" value="Rhodanese-like_dom"/>
</dbReference>
<dbReference type="SMART" id="SM00450">
    <property type="entry name" value="RHOD"/>
    <property type="match status" value="1"/>
</dbReference>
<evidence type="ECO:0000256" key="5">
    <source>
        <dbReference type="ARBA" id="ARBA00022912"/>
    </source>
</evidence>
<dbReference type="InParanoid" id="A0A1Y2EL11"/>
<keyword evidence="5" id="KW-0904">Protein phosphatase</keyword>
<evidence type="ECO:0000256" key="3">
    <source>
        <dbReference type="ARBA" id="ARBA00022618"/>
    </source>
</evidence>
<dbReference type="PROSITE" id="PS50206">
    <property type="entry name" value="RHODANESE_3"/>
    <property type="match status" value="1"/>
</dbReference>
<keyword evidence="4" id="KW-0378">Hydrolase</keyword>
<proteinExistence type="inferred from homology"/>
<comment type="caution">
    <text evidence="8">The sequence shown here is derived from an EMBL/GenBank/DDBJ whole genome shotgun (WGS) entry which is preliminary data.</text>
</comment>
<dbReference type="GO" id="GO:0110032">
    <property type="term" value="P:positive regulation of G2/MI transition of meiotic cell cycle"/>
    <property type="evidence" value="ECO:0007669"/>
    <property type="project" value="TreeGrafter"/>
</dbReference>
<evidence type="ECO:0000313" key="8">
    <source>
        <dbReference type="EMBL" id="ORY72198.1"/>
    </source>
</evidence>
<dbReference type="GO" id="GO:0051301">
    <property type="term" value="P:cell division"/>
    <property type="evidence" value="ECO:0007669"/>
    <property type="project" value="UniProtKB-KW"/>
</dbReference>
<evidence type="ECO:0000313" key="9">
    <source>
        <dbReference type="Proteomes" id="UP000193467"/>
    </source>
</evidence>
<evidence type="ECO:0000256" key="6">
    <source>
        <dbReference type="ARBA" id="ARBA00023306"/>
    </source>
</evidence>
<dbReference type="EMBL" id="MCGR01000053">
    <property type="protein sequence ID" value="ORY72198.1"/>
    <property type="molecule type" value="Genomic_DNA"/>
</dbReference>
<feature type="non-terminal residue" evidence="8">
    <location>
        <position position="1"/>
    </location>
</feature>
<dbReference type="EC" id="3.1.3.48" evidence="2"/>
<sequence length="132" mass="14677">LSLSQLNDVQSGMFSSRIKRFVIIDCRFDYEYEGGHISDAINLSEMADVDKALLGASDLPEPSTSENGPAGGKTVLIFHCEFSAKRAPTTAKHLRNQDRLKNVGAYPNIHYPEVYVLQGGYAEFFKSFPVRC</sequence>
<dbReference type="GO" id="GO:0010971">
    <property type="term" value="P:positive regulation of G2/M transition of mitotic cell cycle"/>
    <property type="evidence" value="ECO:0007669"/>
    <property type="project" value="TreeGrafter"/>
</dbReference>
<dbReference type="InterPro" id="IPR036873">
    <property type="entry name" value="Rhodanese-like_dom_sf"/>
</dbReference>
<organism evidence="8 9">
    <name type="scientific">Leucosporidium creatinivorum</name>
    <dbReference type="NCBI Taxonomy" id="106004"/>
    <lineage>
        <taxon>Eukaryota</taxon>
        <taxon>Fungi</taxon>
        <taxon>Dikarya</taxon>
        <taxon>Basidiomycota</taxon>
        <taxon>Pucciniomycotina</taxon>
        <taxon>Microbotryomycetes</taxon>
        <taxon>Leucosporidiales</taxon>
        <taxon>Leucosporidium</taxon>
    </lineage>
</organism>
<dbReference type="OrthoDB" id="26523at2759"/>
<accession>A0A1Y2EL11</accession>
<reference evidence="8 9" key="1">
    <citation type="submission" date="2016-07" db="EMBL/GenBank/DDBJ databases">
        <title>Pervasive Adenine N6-methylation of Active Genes in Fungi.</title>
        <authorList>
            <consortium name="DOE Joint Genome Institute"/>
            <person name="Mondo S.J."/>
            <person name="Dannebaum R.O."/>
            <person name="Kuo R.C."/>
            <person name="Labutti K."/>
            <person name="Haridas S."/>
            <person name="Kuo A."/>
            <person name="Salamov A."/>
            <person name="Ahrendt S.R."/>
            <person name="Lipzen A."/>
            <person name="Sullivan W."/>
            <person name="Andreopoulos W.B."/>
            <person name="Clum A."/>
            <person name="Lindquist E."/>
            <person name="Daum C."/>
            <person name="Ramamoorthy G.K."/>
            <person name="Gryganskyi A."/>
            <person name="Culley D."/>
            <person name="Magnuson J.K."/>
            <person name="James T.Y."/>
            <person name="O'Malley M.A."/>
            <person name="Stajich J.E."/>
            <person name="Spatafora J.W."/>
            <person name="Visel A."/>
            <person name="Grigoriev I.V."/>
        </authorList>
    </citation>
    <scope>NUCLEOTIDE SEQUENCE [LARGE SCALE GENOMIC DNA]</scope>
    <source>
        <strain evidence="8 9">62-1032</strain>
    </source>
</reference>
<dbReference type="SUPFAM" id="SSF52821">
    <property type="entry name" value="Rhodanese/Cell cycle control phosphatase"/>
    <property type="match status" value="1"/>
</dbReference>
<feature type="non-terminal residue" evidence="8">
    <location>
        <position position="132"/>
    </location>
</feature>
<dbReference type="PRINTS" id="PR00716">
    <property type="entry name" value="MPIPHPHTASE"/>
</dbReference>
<evidence type="ECO:0000256" key="2">
    <source>
        <dbReference type="ARBA" id="ARBA00013064"/>
    </source>
</evidence>
<dbReference type="STRING" id="106004.A0A1Y2EL11"/>
<dbReference type="GO" id="GO:0000086">
    <property type="term" value="P:G2/M transition of mitotic cell cycle"/>
    <property type="evidence" value="ECO:0007669"/>
    <property type="project" value="TreeGrafter"/>
</dbReference>
<keyword evidence="9" id="KW-1185">Reference proteome</keyword>
<name>A0A1Y2EL11_9BASI</name>
<protein>
    <recommendedName>
        <fullName evidence="2">protein-tyrosine-phosphatase</fullName>
        <ecNumber evidence="2">3.1.3.48</ecNumber>
    </recommendedName>
</protein>
<feature type="domain" description="Rhodanese" evidence="7">
    <location>
        <begin position="17"/>
        <end position="129"/>
    </location>
</feature>
<dbReference type="PANTHER" id="PTHR10828">
    <property type="entry name" value="M-PHASE INDUCER PHOSPHATASE DUAL SPECIFICITY PHOSPHATASE CDC25"/>
    <property type="match status" value="1"/>
</dbReference>
<dbReference type="Pfam" id="PF00581">
    <property type="entry name" value="Rhodanese"/>
    <property type="match status" value="1"/>
</dbReference>
<dbReference type="InterPro" id="IPR000751">
    <property type="entry name" value="MPI_Phosphatase"/>
</dbReference>
<evidence type="ECO:0000256" key="1">
    <source>
        <dbReference type="ARBA" id="ARBA00011065"/>
    </source>
</evidence>
<gene>
    <name evidence="8" type="ORF">BCR35DRAFT_251634</name>
</gene>
<dbReference type="Proteomes" id="UP000193467">
    <property type="component" value="Unassembled WGS sequence"/>
</dbReference>
<dbReference type="PANTHER" id="PTHR10828:SF17">
    <property type="entry name" value="PROTEIN-TYROSINE-PHOSPHATASE"/>
    <property type="match status" value="1"/>
</dbReference>
<dbReference type="GO" id="GO:0005634">
    <property type="term" value="C:nucleus"/>
    <property type="evidence" value="ECO:0007669"/>
    <property type="project" value="TreeGrafter"/>
</dbReference>
<dbReference type="GO" id="GO:0005737">
    <property type="term" value="C:cytoplasm"/>
    <property type="evidence" value="ECO:0007669"/>
    <property type="project" value="TreeGrafter"/>
</dbReference>
<evidence type="ECO:0000259" key="7">
    <source>
        <dbReference type="PROSITE" id="PS50206"/>
    </source>
</evidence>
<dbReference type="GO" id="GO:0004725">
    <property type="term" value="F:protein tyrosine phosphatase activity"/>
    <property type="evidence" value="ECO:0007669"/>
    <property type="project" value="UniProtKB-EC"/>
</dbReference>
<comment type="similarity">
    <text evidence="1">Belongs to the MPI phosphatase family.</text>
</comment>
<keyword evidence="6" id="KW-0131">Cell cycle</keyword>
<dbReference type="Gene3D" id="3.40.250.10">
    <property type="entry name" value="Rhodanese-like domain"/>
    <property type="match status" value="1"/>
</dbReference>